<sequence length="388" mass="43903">MNREIYRISPYWWYYYPINSNRPIGPNTPVVPSHPPWMIFTEVDWINRKYDEMISKGVKGTPITPVSPTPDGAGFYRHYRGLFDWSIYFHPKTKAHSIMGPPREKWASLGWERSPLGYPISDGSLIENNSGVYQYFQNGIIIWINLIGQNTIAAVWGPIWEIYKQYTILDFGYPLSDEKPTIGGRGGYIYFRHPDSHQDRLIIYKKGHDRAYVVYPGMRAKWQELGGELGSLGFPISEEEGRPGYNGGTIQRFEGGSLIWTPSTGTYLEGSQPPQTNHTTTPTVGYSKVMINNCNTARRPITVWVDDGSGFQQLKTLNHQYDEWGTCPVGDPYVLELKNGVLSQIVCVDEGALECGVNDPTKAACRRFEIVLFGNSNGPVYPNPLKVS</sequence>
<accession>A0A6G3ZZ47</accession>
<dbReference type="Pfam" id="PF08310">
    <property type="entry name" value="LGFP"/>
    <property type="match status" value="4"/>
</dbReference>
<proteinExistence type="predicted"/>
<gene>
    <name evidence="1" type="ORF">GK047_11695</name>
</gene>
<organism evidence="1">
    <name type="scientific">Paenibacillus sp. SYP-B3998</name>
    <dbReference type="NCBI Taxonomy" id="2678564"/>
    <lineage>
        <taxon>Bacteria</taxon>
        <taxon>Bacillati</taxon>
        <taxon>Bacillota</taxon>
        <taxon>Bacilli</taxon>
        <taxon>Bacillales</taxon>
        <taxon>Paenibacillaceae</taxon>
        <taxon>Paenibacillus</taxon>
    </lineage>
</organism>
<dbReference type="InterPro" id="IPR013207">
    <property type="entry name" value="LGFP"/>
</dbReference>
<reference evidence="1" key="1">
    <citation type="submission" date="2020-02" db="EMBL/GenBank/DDBJ databases">
        <authorList>
            <person name="Shen X.-R."/>
            <person name="Zhang Y.-X."/>
        </authorList>
    </citation>
    <scope>NUCLEOTIDE SEQUENCE</scope>
    <source>
        <strain evidence="1">SYP-B3998</strain>
    </source>
</reference>
<evidence type="ECO:0000313" key="1">
    <source>
        <dbReference type="EMBL" id="NEW06677.1"/>
    </source>
</evidence>
<comment type="caution">
    <text evidence="1">The sequence shown here is derived from an EMBL/GenBank/DDBJ whole genome shotgun (WGS) entry which is preliminary data.</text>
</comment>
<dbReference type="AlphaFoldDB" id="A0A6G3ZZ47"/>
<name>A0A6G3ZZ47_9BACL</name>
<dbReference type="EMBL" id="JAAIKC010000003">
    <property type="protein sequence ID" value="NEW06677.1"/>
    <property type="molecule type" value="Genomic_DNA"/>
</dbReference>
<protein>
    <recommendedName>
        <fullName evidence="2">LGFP repeat-containing protein</fullName>
    </recommendedName>
</protein>
<evidence type="ECO:0008006" key="2">
    <source>
        <dbReference type="Google" id="ProtNLM"/>
    </source>
</evidence>